<dbReference type="GO" id="GO:0046970">
    <property type="term" value="F:histone H4K16 deacetylase activity, NAD-dependent"/>
    <property type="evidence" value="ECO:0007669"/>
    <property type="project" value="TreeGrafter"/>
</dbReference>
<dbReference type="Gene3D" id="3.30.1600.10">
    <property type="entry name" value="SIR2/SIRT2 'Small Domain"/>
    <property type="match status" value="1"/>
</dbReference>
<keyword evidence="8" id="KW-0805">Transcription regulation</keyword>
<feature type="binding site" evidence="12">
    <location>
        <position position="405"/>
    </location>
    <ligand>
        <name>Zn(2+)</name>
        <dbReference type="ChEBI" id="CHEBI:29105"/>
    </ligand>
</feature>
<dbReference type="PROSITE" id="PS50305">
    <property type="entry name" value="SIRTUIN"/>
    <property type="match status" value="1"/>
</dbReference>
<dbReference type="OrthoDB" id="420264at2759"/>
<evidence type="ECO:0000256" key="2">
    <source>
        <dbReference type="ARBA" id="ARBA00004123"/>
    </source>
</evidence>
<dbReference type="Pfam" id="PF04574">
    <property type="entry name" value="DUF592"/>
    <property type="match status" value="1"/>
</dbReference>
<feature type="binding site" evidence="12">
    <location>
        <position position="378"/>
    </location>
    <ligand>
        <name>Zn(2+)</name>
        <dbReference type="ChEBI" id="CHEBI:29105"/>
    </ligand>
</feature>
<feature type="compositionally biased region" description="Polar residues" evidence="13">
    <location>
        <begin position="131"/>
        <end position="148"/>
    </location>
</feature>
<reference evidence="15 16" key="1">
    <citation type="journal article" date="2004" name="Nature">
        <title>Genome evolution in yeasts.</title>
        <authorList>
            <consortium name="Genolevures"/>
            <person name="Dujon B."/>
            <person name="Sherman D."/>
            <person name="Fischer G."/>
            <person name="Durrens P."/>
            <person name="Casaregola S."/>
            <person name="Lafontaine I."/>
            <person name="de Montigny J."/>
            <person name="Marck C."/>
            <person name="Neuveglise C."/>
            <person name="Talla E."/>
            <person name="Goffard N."/>
            <person name="Frangeul L."/>
            <person name="Aigle M."/>
            <person name="Anthouard V."/>
            <person name="Babour A."/>
            <person name="Barbe V."/>
            <person name="Barnay S."/>
            <person name="Blanchin S."/>
            <person name="Beckerich J.M."/>
            <person name="Beyne E."/>
            <person name="Bleykasten C."/>
            <person name="Boisrame A."/>
            <person name="Boyer J."/>
            <person name="Cattolico L."/>
            <person name="Confanioleri F."/>
            <person name="de Daruvar A."/>
            <person name="Despons L."/>
            <person name="Fabre E."/>
            <person name="Fairhead C."/>
            <person name="Ferry-Dumazet H."/>
            <person name="Groppi A."/>
            <person name="Hantraye F."/>
            <person name="Hennequin C."/>
            <person name="Jauniaux N."/>
            <person name="Joyet P."/>
            <person name="Kachouri R."/>
            <person name="Kerrest A."/>
            <person name="Koszul R."/>
            <person name="Lemaire M."/>
            <person name="Lesur I."/>
            <person name="Ma L."/>
            <person name="Muller H."/>
            <person name="Nicaud J.M."/>
            <person name="Nikolski M."/>
            <person name="Oztas S."/>
            <person name="Ozier-Kalogeropoulos O."/>
            <person name="Pellenz S."/>
            <person name="Potier S."/>
            <person name="Richard G.F."/>
            <person name="Straub M.L."/>
            <person name="Suleau A."/>
            <person name="Swennene D."/>
            <person name="Tekaia F."/>
            <person name="Wesolowski-Louvel M."/>
            <person name="Westhof E."/>
            <person name="Wirth B."/>
            <person name="Zeniou-Meyer M."/>
            <person name="Zivanovic I."/>
            <person name="Bolotin-Fukuhara M."/>
            <person name="Thierry A."/>
            <person name="Bouchier C."/>
            <person name="Caudron B."/>
            <person name="Scarpelli C."/>
            <person name="Gaillardin C."/>
            <person name="Weissenbach J."/>
            <person name="Wincker P."/>
            <person name="Souciet J.L."/>
        </authorList>
    </citation>
    <scope>NUCLEOTIDE SEQUENCE [LARGE SCALE GENOMIC DNA]</scope>
    <source>
        <strain evidence="16">ATCC 36239 / CBS 767 / BCRC 21394 / JCM 1990 / NBRC 0083 / IGC 2968</strain>
    </source>
</reference>
<dbReference type="SUPFAM" id="SSF52467">
    <property type="entry name" value="DHS-like NAD/FAD-binding domain"/>
    <property type="match status" value="1"/>
</dbReference>
<comment type="subcellular location">
    <subcellularLocation>
        <location evidence="2">Nucleus</location>
    </subcellularLocation>
</comment>
<protein>
    <submittedName>
        <fullName evidence="15">DEHA2E13596p</fullName>
    </submittedName>
</protein>
<dbReference type="Pfam" id="PF02146">
    <property type="entry name" value="SIR2"/>
    <property type="match status" value="1"/>
</dbReference>
<feature type="binding site" evidence="12">
    <location>
        <position position="402"/>
    </location>
    <ligand>
        <name>Zn(2+)</name>
        <dbReference type="ChEBI" id="CHEBI:29105"/>
    </ligand>
</feature>
<evidence type="ECO:0000256" key="8">
    <source>
        <dbReference type="ARBA" id="ARBA00023015"/>
    </source>
</evidence>
<keyword evidence="5" id="KW-0808">Transferase</keyword>
<keyword evidence="10" id="KW-0804">Transcription</keyword>
<keyword evidence="7 12" id="KW-0862">Zinc</keyword>
<evidence type="ECO:0000256" key="13">
    <source>
        <dbReference type="SAM" id="MobiDB-lite"/>
    </source>
</evidence>
<evidence type="ECO:0000313" key="16">
    <source>
        <dbReference type="Proteomes" id="UP000000599"/>
    </source>
</evidence>
<dbReference type="eggNOG" id="KOG2684">
    <property type="taxonomic scope" value="Eukaryota"/>
</dbReference>
<keyword evidence="16" id="KW-1185">Reference proteome</keyword>
<dbReference type="RefSeq" id="XP_459895.2">
    <property type="nucleotide sequence ID" value="XM_459895.1"/>
</dbReference>
<evidence type="ECO:0000256" key="6">
    <source>
        <dbReference type="ARBA" id="ARBA00022723"/>
    </source>
</evidence>
<dbReference type="InterPro" id="IPR026591">
    <property type="entry name" value="Sirtuin_cat_small_dom_sf"/>
</dbReference>
<feature type="region of interest" description="Disordered" evidence="13">
    <location>
        <begin position="1"/>
        <end position="165"/>
    </location>
</feature>
<keyword evidence="11" id="KW-0539">Nucleus</keyword>
<accession>Q6BPH5</accession>
<dbReference type="OMA" id="NENEGQY"/>
<keyword evidence="9" id="KW-0520">NAD</keyword>
<keyword evidence="4" id="KW-0678">Repressor</keyword>
<keyword evidence="6 12" id="KW-0479">Metal-binding</keyword>
<evidence type="ECO:0000256" key="1">
    <source>
        <dbReference type="ARBA" id="ARBA00001947"/>
    </source>
</evidence>
<dbReference type="InterPro" id="IPR007654">
    <property type="entry name" value="NAD-dep_histone_deAcase_SIR2_N"/>
</dbReference>
<organism evidence="15 16">
    <name type="scientific">Debaryomyces hansenii (strain ATCC 36239 / CBS 767 / BCRC 21394 / JCM 1990 / NBRC 0083 / IGC 2968)</name>
    <name type="common">Yeast</name>
    <name type="synonym">Torulaspora hansenii</name>
    <dbReference type="NCBI Taxonomy" id="284592"/>
    <lineage>
        <taxon>Eukaryota</taxon>
        <taxon>Fungi</taxon>
        <taxon>Dikarya</taxon>
        <taxon>Ascomycota</taxon>
        <taxon>Saccharomycotina</taxon>
        <taxon>Pichiomycetes</taxon>
        <taxon>Debaryomycetaceae</taxon>
        <taxon>Debaryomyces</taxon>
    </lineage>
</organism>
<evidence type="ECO:0000256" key="12">
    <source>
        <dbReference type="PROSITE-ProRule" id="PRU00236"/>
    </source>
</evidence>
<dbReference type="InterPro" id="IPR026590">
    <property type="entry name" value="Ssirtuin_cat_dom"/>
</dbReference>
<dbReference type="GO" id="GO:0005634">
    <property type="term" value="C:nucleus"/>
    <property type="evidence" value="ECO:0007669"/>
    <property type="project" value="UniProtKB-SubCell"/>
</dbReference>
<dbReference type="InterPro" id="IPR050134">
    <property type="entry name" value="NAD-dep_sirtuin_deacylases"/>
</dbReference>
<dbReference type="InParanoid" id="Q6BPH5"/>
<evidence type="ECO:0000256" key="7">
    <source>
        <dbReference type="ARBA" id="ARBA00022833"/>
    </source>
</evidence>
<dbReference type="PANTHER" id="PTHR11085">
    <property type="entry name" value="NAD-DEPENDENT PROTEIN DEACYLASE SIRTUIN-5, MITOCHONDRIAL-RELATED"/>
    <property type="match status" value="1"/>
</dbReference>
<dbReference type="STRING" id="284592.Q6BPH5"/>
<dbReference type="HOGENOM" id="CLU_023643_5_0_1"/>
<dbReference type="GO" id="GO:0046872">
    <property type="term" value="F:metal ion binding"/>
    <property type="evidence" value="ECO:0007669"/>
    <property type="project" value="UniProtKB-KW"/>
</dbReference>
<feature type="active site" description="Proton acceptor" evidence="12">
    <location>
        <position position="370"/>
    </location>
</feature>
<dbReference type="InterPro" id="IPR029035">
    <property type="entry name" value="DHS-like_NAD/FAD-binding_dom"/>
</dbReference>
<evidence type="ECO:0000256" key="9">
    <source>
        <dbReference type="ARBA" id="ARBA00023027"/>
    </source>
</evidence>
<dbReference type="GO" id="GO:0070403">
    <property type="term" value="F:NAD+ binding"/>
    <property type="evidence" value="ECO:0007669"/>
    <property type="project" value="InterPro"/>
</dbReference>
<evidence type="ECO:0000256" key="4">
    <source>
        <dbReference type="ARBA" id="ARBA00022491"/>
    </source>
</evidence>
<feature type="compositionally biased region" description="Low complexity" evidence="13">
    <location>
        <begin position="78"/>
        <end position="110"/>
    </location>
</feature>
<dbReference type="PANTHER" id="PTHR11085:SF9">
    <property type="entry name" value="NAD-DEPENDENT PROTEIN DEACETYLASE SIRTUIN-1"/>
    <property type="match status" value="1"/>
</dbReference>
<dbReference type="Proteomes" id="UP000000599">
    <property type="component" value="Chromosome E"/>
</dbReference>
<feature type="binding site" evidence="12">
    <location>
        <position position="381"/>
    </location>
    <ligand>
        <name>Zn(2+)</name>
        <dbReference type="ChEBI" id="CHEBI:29105"/>
    </ligand>
</feature>
<dbReference type="InterPro" id="IPR003000">
    <property type="entry name" value="Sirtuin"/>
</dbReference>
<evidence type="ECO:0000313" key="15">
    <source>
        <dbReference type="EMBL" id="CAG88136.2"/>
    </source>
</evidence>
<name>Q6BPH5_DEBHA</name>
<comment type="cofactor">
    <cofactor evidence="1">
        <name>Zn(2+)</name>
        <dbReference type="ChEBI" id="CHEBI:29105"/>
    </cofactor>
</comment>
<comment type="similarity">
    <text evidence="3">Belongs to the sirtuin family. Class I subfamily.</text>
</comment>
<gene>
    <name evidence="15" type="ordered locus">DEHA2E13596g</name>
</gene>
<feature type="compositionally biased region" description="Polar residues" evidence="13">
    <location>
        <begin position="55"/>
        <end position="64"/>
    </location>
</feature>
<feature type="domain" description="Deacetylase sirtuin-type" evidence="14">
    <location>
        <begin position="243"/>
        <end position="516"/>
    </location>
</feature>
<evidence type="ECO:0000256" key="11">
    <source>
        <dbReference type="ARBA" id="ARBA00023242"/>
    </source>
</evidence>
<dbReference type="KEGG" id="dha:DEHA2E13596g"/>
<dbReference type="Gene3D" id="3.40.50.1220">
    <property type="entry name" value="TPP-binding domain"/>
    <property type="match status" value="1"/>
</dbReference>
<evidence type="ECO:0000256" key="10">
    <source>
        <dbReference type="ARBA" id="ARBA00023163"/>
    </source>
</evidence>
<dbReference type="FunCoup" id="Q6BPH5">
    <property type="interactions" value="309"/>
</dbReference>
<evidence type="ECO:0000256" key="5">
    <source>
        <dbReference type="ARBA" id="ARBA00022679"/>
    </source>
</evidence>
<feature type="compositionally biased region" description="Basic and acidic residues" evidence="13">
    <location>
        <begin position="23"/>
        <end position="45"/>
    </location>
</feature>
<dbReference type="VEuPathDB" id="FungiDB:DEHA2E13596g"/>
<sequence length="573" mass="64100">MSTIPNNRDDIVLIDSEPELENEPPRSSEEDAPPRKKFKNSENNEARGPLVKPFMNSTSGSDNKVSGADSSSDDKSAESSYNSGSSNDSDSESNSSSSSDGHSGSDYIHSLSADSRLSSKKPDTEMDGSRVISSDSEDTSAGTSSSDLNPIPTHVPPAGENEEIEATREVISDTRKYLKKHGTMEFLDKYLPTTASSSDLLQLIKKLGFFPKDIPPFNDGDRLIGLIKLLHTAMKKVNSMRSKLDDFYCVEHVVDQIKKAKKILVVTGAGISTSLGIPDFRSSKGFYSQLQYLGLSDPQEVFDLDFFHSDPNIFYSIAYMILPPEKSYTPLHAFIKLLQNKGKLLRNYTQNIDNLESNVGIKPEKLIQCHGSFATASCVTCKYQVKGEKIYPKIREKEVPYCPKCKNARKILLNKEDAYVPESYGVMKPDITFFGEPLPTRFHNMIRQDLMECDLLISIGTSLKVSPVADIVERIPEHIPQVLINKDPIDHCNFDVSILGYCDDTANYLCKRLGKGWELDHPEGVEAYNQEQFKIVTLNENEGQYSLVNFKPDLYETLEEQHQAKIKEREQGK</sequence>
<dbReference type="GeneID" id="2902633"/>
<evidence type="ECO:0000259" key="14">
    <source>
        <dbReference type="PROSITE" id="PS50305"/>
    </source>
</evidence>
<evidence type="ECO:0000256" key="3">
    <source>
        <dbReference type="ARBA" id="ARBA00006924"/>
    </source>
</evidence>
<proteinExistence type="inferred from homology"/>
<dbReference type="AlphaFoldDB" id="Q6BPH5"/>
<dbReference type="EMBL" id="CR382137">
    <property type="protein sequence ID" value="CAG88136.2"/>
    <property type="molecule type" value="Genomic_DNA"/>
</dbReference>
<dbReference type="Gene3D" id="1.20.120.1710">
    <property type="match status" value="1"/>
</dbReference>